<evidence type="ECO:0000256" key="1">
    <source>
        <dbReference type="ARBA" id="ARBA00004613"/>
    </source>
</evidence>
<dbReference type="Gene3D" id="3.40.50.1820">
    <property type="entry name" value="alpha/beta hydrolase"/>
    <property type="match status" value="1"/>
</dbReference>
<dbReference type="SUPFAM" id="SSF53474">
    <property type="entry name" value="alpha/beta-Hydrolases"/>
    <property type="match status" value="1"/>
</dbReference>
<dbReference type="InterPro" id="IPR029058">
    <property type="entry name" value="AB_hydrolase_fold"/>
</dbReference>
<reference evidence="9" key="1">
    <citation type="submission" date="2020-08" db="EMBL/GenBank/DDBJ databases">
        <title>Multicomponent nature underlies the extraordinary mechanical properties of spider dragline silk.</title>
        <authorList>
            <person name="Kono N."/>
            <person name="Nakamura H."/>
            <person name="Mori M."/>
            <person name="Yoshida Y."/>
            <person name="Ohtoshi R."/>
            <person name="Malay A.D."/>
            <person name="Moran D.A.P."/>
            <person name="Tomita M."/>
            <person name="Numata K."/>
            <person name="Arakawa K."/>
        </authorList>
    </citation>
    <scope>NUCLEOTIDE SEQUENCE</scope>
</reference>
<gene>
    <name evidence="9" type="primary">PNLIPRP2</name>
    <name evidence="9" type="ORF">TNIN_416711</name>
</gene>
<feature type="active site" description="Nucleophile" evidence="4">
    <location>
        <position position="196"/>
    </location>
</feature>
<evidence type="ECO:0000259" key="8">
    <source>
        <dbReference type="Pfam" id="PF00151"/>
    </source>
</evidence>
<comment type="subcellular location">
    <subcellularLocation>
        <location evidence="1">Secreted</location>
    </subcellularLocation>
</comment>
<comment type="similarity">
    <text evidence="2 6">Belongs to the AB hydrolase superfamily. Lipase family.</text>
</comment>
<keyword evidence="5" id="KW-0106">Calcium</keyword>
<dbReference type="PANTHER" id="PTHR11610:SF185">
    <property type="entry name" value="LD47264P"/>
    <property type="match status" value="1"/>
</dbReference>
<evidence type="ECO:0000256" key="3">
    <source>
        <dbReference type="ARBA" id="ARBA00022525"/>
    </source>
</evidence>
<dbReference type="EMBL" id="BMAV01021626">
    <property type="protein sequence ID" value="GFY75813.1"/>
    <property type="molecule type" value="Genomic_DNA"/>
</dbReference>
<dbReference type="PANTHER" id="PTHR11610">
    <property type="entry name" value="LIPASE"/>
    <property type="match status" value="1"/>
</dbReference>
<evidence type="ECO:0000313" key="10">
    <source>
        <dbReference type="Proteomes" id="UP000886998"/>
    </source>
</evidence>
<feature type="domain" description="Lipase" evidence="8">
    <location>
        <begin position="40"/>
        <end position="371"/>
    </location>
</feature>
<keyword evidence="5" id="KW-0479">Metal-binding</keyword>
<keyword evidence="7" id="KW-0732">Signal</keyword>
<dbReference type="CDD" id="cd00707">
    <property type="entry name" value="Pancreat_lipase_like"/>
    <property type="match status" value="1"/>
</dbReference>
<dbReference type="GO" id="GO:0016042">
    <property type="term" value="P:lipid catabolic process"/>
    <property type="evidence" value="ECO:0007669"/>
    <property type="project" value="TreeGrafter"/>
</dbReference>
<dbReference type="InterPro" id="IPR033906">
    <property type="entry name" value="Lipase_N"/>
</dbReference>
<dbReference type="InterPro" id="IPR013818">
    <property type="entry name" value="Lipase"/>
</dbReference>
<dbReference type="Proteomes" id="UP000886998">
    <property type="component" value="Unassembled WGS sequence"/>
</dbReference>
<dbReference type="OrthoDB" id="6426587at2759"/>
<evidence type="ECO:0000256" key="6">
    <source>
        <dbReference type="RuleBase" id="RU004262"/>
    </source>
</evidence>
<evidence type="ECO:0000256" key="5">
    <source>
        <dbReference type="PIRSR" id="PIRSR000865-2"/>
    </source>
</evidence>
<proteinExistence type="inferred from homology"/>
<feature type="active site" description="Charge relay system" evidence="4">
    <location>
        <position position="301"/>
    </location>
</feature>
<dbReference type="GO" id="GO:0016298">
    <property type="term" value="F:lipase activity"/>
    <property type="evidence" value="ECO:0007669"/>
    <property type="project" value="InterPro"/>
</dbReference>
<dbReference type="InterPro" id="IPR016272">
    <property type="entry name" value="Lipase_LIPH"/>
</dbReference>
<feature type="chain" id="PRO_5036483903" evidence="7">
    <location>
        <begin position="19"/>
        <end position="502"/>
    </location>
</feature>
<dbReference type="Pfam" id="PF00151">
    <property type="entry name" value="Lipase"/>
    <property type="match status" value="1"/>
</dbReference>
<dbReference type="GO" id="GO:0052689">
    <property type="term" value="F:carboxylic ester hydrolase activity"/>
    <property type="evidence" value="ECO:0007669"/>
    <property type="project" value="InterPro"/>
</dbReference>
<evidence type="ECO:0000256" key="2">
    <source>
        <dbReference type="ARBA" id="ARBA00010701"/>
    </source>
</evidence>
<dbReference type="PIRSF" id="PIRSF000865">
    <property type="entry name" value="Lipoprotein_lipase_LIPH"/>
    <property type="match status" value="1"/>
</dbReference>
<feature type="signal peptide" evidence="7">
    <location>
        <begin position="1"/>
        <end position="18"/>
    </location>
</feature>
<protein>
    <submittedName>
        <fullName evidence="9">Pancreatic lipase-related protein 2</fullName>
    </submittedName>
</protein>
<comment type="caution">
    <text evidence="9">The sequence shown here is derived from an EMBL/GenBank/DDBJ whole genome shotgun (WGS) entry which is preliminary data.</text>
</comment>
<evidence type="ECO:0000256" key="4">
    <source>
        <dbReference type="PIRSR" id="PIRSR000865-1"/>
    </source>
</evidence>
<accession>A0A8X7CPD5</accession>
<dbReference type="AlphaFoldDB" id="A0A8X7CPD5"/>
<dbReference type="GO" id="GO:0046872">
    <property type="term" value="F:metal ion binding"/>
    <property type="evidence" value="ECO:0007669"/>
    <property type="project" value="UniProtKB-KW"/>
</dbReference>
<name>A0A8X7CPD5_9ARAC</name>
<dbReference type="GO" id="GO:0005615">
    <property type="term" value="C:extracellular space"/>
    <property type="evidence" value="ECO:0007669"/>
    <property type="project" value="TreeGrafter"/>
</dbReference>
<sequence length="502" mass="56447">MKIKDIFYLFLFVSCANSMGLQSNETVSSTRKRRSLGFKTVCYPGLGCFYTGPPFKNIPNRIISLPPLPQEVIRTIYLLFTPKNRNNPLSFSPDKHDLLLKSNFNSSSWTRIIIHGYVDGTYASAWPFEMKDEFLRNSDDNVIALDHASTLQLPRIIYQQSVADCRVIGAQVANLITFLHEKLGADMKKMHLIGHSLGAHIAGYTGERLPNLGRITGMDPGGPYFRNVANNVKLDTADATFVDVIHSNPSAVIGFGTNEDLGHINFWPNGGKQRGCPLTLLRTLFDGILPFELQTIATCPHRRSIDFFVFSFNQNDCLIVGVECTSWSDFLQGKCNCGVDGQMCSPLGVFAKPKPPPRRRYYLKTAGERPFCLHQYQVIVYLQTVGNVSKSLKVPTQITIFGDNHFVKEEPIVNIDLSIPKQINTFLVTSFQRIGKIQTVEVSTFENFVDVNTTFVVAVDVNYLYPKPINTSESRFCRPPVIKEDALKKNIVFSSHHCHSYQ</sequence>
<feature type="binding site" evidence="5">
    <location>
        <position position="235"/>
    </location>
    <ligand>
        <name>Ca(2+)</name>
        <dbReference type="ChEBI" id="CHEBI:29108"/>
    </ligand>
</feature>
<keyword evidence="3" id="KW-0964">Secreted</keyword>
<evidence type="ECO:0000313" key="9">
    <source>
        <dbReference type="EMBL" id="GFY75813.1"/>
    </source>
</evidence>
<dbReference type="InterPro" id="IPR000734">
    <property type="entry name" value="TAG_lipase"/>
</dbReference>
<organism evidence="9 10">
    <name type="scientific">Trichonephila inaurata madagascariensis</name>
    <dbReference type="NCBI Taxonomy" id="2747483"/>
    <lineage>
        <taxon>Eukaryota</taxon>
        <taxon>Metazoa</taxon>
        <taxon>Ecdysozoa</taxon>
        <taxon>Arthropoda</taxon>
        <taxon>Chelicerata</taxon>
        <taxon>Arachnida</taxon>
        <taxon>Araneae</taxon>
        <taxon>Araneomorphae</taxon>
        <taxon>Entelegynae</taxon>
        <taxon>Araneoidea</taxon>
        <taxon>Nephilidae</taxon>
        <taxon>Trichonephila</taxon>
        <taxon>Trichonephila inaurata</taxon>
    </lineage>
</organism>
<feature type="active site" description="Charge relay system" evidence="4">
    <location>
        <position position="219"/>
    </location>
</feature>
<evidence type="ECO:0000256" key="7">
    <source>
        <dbReference type="SAM" id="SignalP"/>
    </source>
</evidence>
<feature type="binding site" evidence="5">
    <location>
        <position position="238"/>
    </location>
    <ligand>
        <name>Ca(2+)</name>
        <dbReference type="ChEBI" id="CHEBI:29108"/>
    </ligand>
</feature>
<keyword evidence="10" id="KW-1185">Reference proteome</keyword>